<keyword evidence="5 7" id="KW-0547">Nucleotide-binding</keyword>
<dbReference type="InterPro" id="IPR036615">
    <property type="entry name" value="Mur_ligase_C_dom_sf"/>
</dbReference>
<dbReference type="InterPro" id="IPR036565">
    <property type="entry name" value="Mur-like_cat_sf"/>
</dbReference>
<reference evidence="11 12" key="2">
    <citation type="journal article" date="2012" name="Stand. Genomic Sci.">
        <title>Complete genome sequence of the aquatic bacterium Runella slithyformis type strain (LSU 4(T)).</title>
        <authorList>
            <person name="Copeland A."/>
            <person name="Zhang X."/>
            <person name="Misra M."/>
            <person name="Lapidus A."/>
            <person name="Nolan M."/>
            <person name="Lucas S."/>
            <person name="Deshpande S."/>
            <person name="Cheng J.F."/>
            <person name="Tapia R."/>
            <person name="Goodwin L.A."/>
            <person name="Pitluck S."/>
            <person name="Liolios K."/>
            <person name="Pagani I."/>
            <person name="Ivanova N."/>
            <person name="Mikhailova N."/>
            <person name="Pati A."/>
            <person name="Chen A."/>
            <person name="Palaniappan K."/>
            <person name="Land M."/>
            <person name="Hauser L."/>
            <person name="Pan C."/>
            <person name="Jeffries C.D."/>
            <person name="Detter J.C."/>
            <person name="Brambilla E.M."/>
            <person name="Rohde M."/>
            <person name="Djao O.D."/>
            <person name="Goker M."/>
            <person name="Sikorski J."/>
            <person name="Tindall B.J."/>
            <person name="Woyke T."/>
            <person name="Bristow J."/>
            <person name="Eisen J.A."/>
            <person name="Markowitz V."/>
            <person name="Hugenholtz P."/>
            <person name="Kyrpides N.C."/>
            <person name="Klenk H.P."/>
            <person name="Mavromatis K."/>
        </authorList>
    </citation>
    <scope>NUCLEOTIDE SEQUENCE [LARGE SCALE GENOMIC DNA]</scope>
    <source>
        <strain evidence="12">ATCC 29530 / DSM 19594 / LMG 11500 / NCIMB 11436 / LSU 4</strain>
    </source>
</reference>
<dbReference type="EMBL" id="CP002859">
    <property type="protein sequence ID" value="AEI48207.1"/>
    <property type="molecule type" value="Genomic_DNA"/>
</dbReference>
<comment type="pathway">
    <text evidence="2 7 8">Cell wall biogenesis; peptidoglycan biosynthesis.</text>
</comment>
<keyword evidence="7 8" id="KW-0132">Cell division</keyword>
<keyword evidence="7 8" id="KW-0573">Peptidoglycan synthesis</keyword>
<dbReference type="GO" id="GO:0071555">
    <property type="term" value="P:cell wall organization"/>
    <property type="evidence" value="ECO:0007669"/>
    <property type="project" value="UniProtKB-KW"/>
</dbReference>
<organism evidence="11 12">
    <name type="scientific">Runella slithyformis (strain ATCC 29530 / DSM 19594 / LMG 11500 / NCIMB 11436 / LSU 4)</name>
    <dbReference type="NCBI Taxonomy" id="761193"/>
    <lineage>
        <taxon>Bacteria</taxon>
        <taxon>Pseudomonadati</taxon>
        <taxon>Bacteroidota</taxon>
        <taxon>Cytophagia</taxon>
        <taxon>Cytophagales</taxon>
        <taxon>Spirosomataceae</taxon>
        <taxon>Runella</taxon>
    </lineage>
</organism>
<dbReference type="Gene3D" id="3.40.1190.10">
    <property type="entry name" value="Mur-like, catalytic domain"/>
    <property type="match status" value="1"/>
</dbReference>
<feature type="domain" description="Mur ligase C-terminal" evidence="9">
    <location>
        <begin position="313"/>
        <end position="426"/>
    </location>
</feature>
<dbReference type="RefSeq" id="WP_013927520.1">
    <property type="nucleotide sequence ID" value="NC_015703.1"/>
</dbReference>
<dbReference type="AlphaFoldDB" id="A0A7U3ZJ93"/>
<evidence type="ECO:0000256" key="1">
    <source>
        <dbReference type="ARBA" id="ARBA00004496"/>
    </source>
</evidence>
<dbReference type="PANTHER" id="PTHR43692">
    <property type="entry name" value="UDP-N-ACETYLMURAMOYLALANINE--D-GLUTAMATE LIGASE"/>
    <property type="match status" value="1"/>
</dbReference>
<dbReference type="GO" id="GO:0009252">
    <property type="term" value="P:peptidoglycan biosynthetic process"/>
    <property type="evidence" value="ECO:0007669"/>
    <property type="project" value="UniProtKB-UniRule"/>
</dbReference>
<evidence type="ECO:0000256" key="2">
    <source>
        <dbReference type="ARBA" id="ARBA00004752"/>
    </source>
</evidence>
<dbReference type="HAMAP" id="MF_00639">
    <property type="entry name" value="MurD"/>
    <property type="match status" value="1"/>
</dbReference>
<dbReference type="InterPro" id="IPR005762">
    <property type="entry name" value="MurD"/>
</dbReference>
<comment type="function">
    <text evidence="7 8">Cell wall formation. Catalyzes the addition of glutamate to the nucleotide precursor UDP-N-acetylmuramoyl-L-alanine (UMA).</text>
</comment>
<dbReference type="GO" id="GO:0008764">
    <property type="term" value="F:UDP-N-acetylmuramoylalanine-D-glutamate ligase activity"/>
    <property type="evidence" value="ECO:0007669"/>
    <property type="project" value="UniProtKB-UniRule"/>
</dbReference>
<dbReference type="InterPro" id="IPR004101">
    <property type="entry name" value="Mur_ligase_C"/>
</dbReference>
<dbReference type="GO" id="GO:0008360">
    <property type="term" value="P:regulation of cell shape"/>
    <property type="evidence" value="ECO:0007669"/>
    <property type="project" value="UniProtKB-KW"/>
</dbReference>
<dbReference type="EC" id="6.3.2.9" evidence="7 8"/>
<dbReference type="KEGG" id="rsi:Runsl_1783"/>
<evidence type="ECO:0000313" key="12">
    <source>
        <dbReference type="Proteomes" id="UP000000493"/>
    </source>
</evidence>
<protein>
    <recommendedName>
        <fullName evidence="7 8">UDP-N-acetylmuramoylalanine--D-glutamate ligase</fullName>
        <ecNumber evidence="7 8">6.3.2.9</ecNumber>
    </recommendedName>
    <alternativeName>
        <fullName evidence="7">D-glutamic acid-adding enzyme</fullName>
    </alternativeName>
    <alternativeName>
        <fullName evidence="7">UDP-N-acetylmuramoyl-L-alanyl-D-glutamate synthetase</fullName>
    </alternativeName>
</protein>
<dbReference type="Pfam" id="PF02875">
    <property type="entry name" value="Mur_ligase_C"/>
    <property type="match status" value="1"/>
</dbReference>
<dbReference type="InterPro" id="IPR013221">
    <property type="entry name" value="Mur_ligase_cen"/>
</dbReference>
<dbReference type="PANTHER" id="PTHR43692:SF1">
    <property type="entry name" value="UDP-N-ACETYLMURAMOYLALANINE--D-GLUTAMATE LIGASE"/>
    <property type="match status" value="1"/>
</dbReference>
<comment type="subcellular location">
    <subcellularLocation>
        <location evidence="1 7 8">Cytoplasm</location>
    </subcellularLocation>
</comment>
<dbReference type="Pfam" id="PF08245">
    <property type="entry name" value="Mur_ligase_M"/>
    <property type="match status" value="1"/>
</dbReference>
<keyword evidence="12" id="KW-1185">Reference proteome</keyword>
<name>A0A7U3ZJ93_RUNSL</name>
<dbReference type="SUPFAM" id="SSF53244">
    <property type="entry name" value="MurD-like peptide ligases, peptide-binding domain"/>
    <property type="match status" value="1"/>
</dbReference>
<feature type="domain" description="Mur ligase central" evidence="10">
    <location>
        <begin position="112"/>
        <end position="291"/>
    </location>
</feature>
<evidence type="ECO:0000256" key="6">
    <source>
        <dbReference type="ARBA" id="ARBA00022840"/>
    </source>
</evidence>
<dbReference type="GO" id="GO:0005737">
    <property type="term" value="C:cytoplasm"/>
    <property type="evidence" value="ECO:0007669"/>
    <property type="project" value="UniProtKB-SubCell"/>
</dbReference>
<dbReference type="SUPFAM" id="SSF53623">
    <property type="entry name" value="MurD-like peptide ligases, catalytic domain"/>
    <property type="match status" value="1"/>
</dbReference>
<accession>A0A7U3ZJ93</accession>
<dbReference type="NCBIfam" id="TIGR01087">
    <property type="entry name" value="murD"/>
    <property type="match status" value="1"/>
</dbReference>
<dbReference type="Proteomes" id="UP000000493">
    <property type="component" value="Chromosome"/>
</dbReference>
<proteinExistence type="inferred from homology"/>
<sequence length="454" mass="49945">MISRDTFKIVVLGGGESGVGAALLAQAKGFDVFLSDKGSLSDDYREILTVNRIPFEEGQHTEERVLAANEVIKSPGIPDKVPLVKKLYAQKVPVISEIEFAARHTKAKKIAITGSNGKTTTTLLIYHLLKSAGFNVGLAGNIGESFAKQVINDTFDWFVLEVSSFQLDNMYQFKADVGILLNITPDHLDRYEYSFQKYVDSKFRLLQNMQPTDDFIYFSDNEAIASELSQKEFNVNHLPISLAKKESIGGFFQGGILHLTRPPRTFDISANELPIKGPHNTINAMAATLAAMAAGVKDDQIRSGLLTFQNAAHRLEPVAKINGIEFINDSKATNVDSVYFALNSFDTPIIWIAGGLDKGNDYTQIEDLVRRKVKALICLGKDNSKLLSFFTPIVPVIIETQDVIKAVNHAVSLGSPNDVALLSPACASFDLFKNYEDRGDLFKAAVLNFVPNSF</sequence>
<dbReference type="Pfam" id="PF21377">
    <property type="entry name" value="MurD_N"/>
    <property type="match status" value="1"/>
</dbReference>
<keyword evidence="7 8" id="KW-0131">Cell cycle</keyword>
<dbReference type="Gene3D" id="3.40.50.720">
    <property type="entry name" value="NAD(P)-binding Rossmann-like Domain"/>
    <property type="match status" value="1"/>
</dbReference>
<evidence type="ECO:0000313" key="11">
    <source>
        <dbReference type="EMBL" id="AEI48207.1"/>
    </source>
</evidence>
<evidence type="ECO:0000256" key="5">
    <source>
        <dbReference type="ARBA" id="ARBA00022741"/>
    </source>
</evidence>
<keyword evidence="6 7" id="KW-0067">ATP-binding</keyword>
<keyword evidence="7 8" id="KW-0961">Cell wall biogenesis/degradation</keyword>
<comment type="catalytic activity">
    <reaction evidence="7 8">
        <text>UDP-N-acetyl-alpha-D-muramoyl-L-alanine + D-glutamate + ATP = UDP-N-acetyl-alpha-D-muramoyl-L-alanyl-D-glutamate + ADP + phosphate + H(+)</text>
        <dbReference type="Rhea" id="RHEA:16429"/>
        <dbReference type="ChEBI" id="CHEBI:15378"/>
        <dbReference type="ChEBI" id="CHEBI:29986"/>
        <dbReference type="ChEBI" id="CHEBI:30616"/>
        <dbReference type="ChEBI" id="CHEBI:43474"/>
        <dbReference type="ChEBI" id="CHEBI:83898"/>
        <dbReference type="ChEBI" id="CHEBI:83900"/>
        <dbReference type="ChEBI" id="CHEBI:456216"/>
        <dbReference type="EC" id="6.3.2.9"/>
    </reaction>
</comment>
<evidence type="ECO:0000256" key="4">
    <source>
        <dbReference type="ARBA" id="ARBA00022598"/>
    </source>
</evidence>
<keyword evidence="7 8" id="KW-0133">Cell shape</keyword>
<comment type="similarity">
    <text evidence="7">Belongs to the MurCDEF family.</text>
</comment>
<dbReference type="GO" id="GO:0005524">
    <property type="term" value="F:ATP binding"/>
    <property type="evidence" value="ECO:0007669"/>
    <property type="project" value="UniProtKB-UniRule"/>
</dbReference>
<evidence type="ECO:0000259" key="9">
    <source>
        <dbReference type="Pfam" id="PF02875"/>
    </source>
</evidence>
<evidence type="ECO:0000256" key="3">
    <source>
        <dbReference type="ARBA" id="ARBA00022490"/>
    </source>
</evidence>
<dbReference type="UniPathway" id="UPA00219"/>
<dbReference type="SUPFAM" id="SSF51984">
    <property type="entry name" value="MurCD N-terminal domain"/>
    <property type="match status" value="1"/>
</dbReference>
<evidence type="ECO:0000259" key="10">
    <source>
        <dbReference type="Pfam" id="PF08245"/>
    </source>
</evidence>
<gene>
    <name evidence="7" type="primary">murD</name>
    <name evidence="11" type="ordered locus">Runsl_1783</name>
</gene>
<keyword evidence="4 7" id="KW-0436">Ligase</keyword>
<reference evidence="12" key="1">
    <citation type="submission" date="2011-06" db="EMBL/GenBank/DDBJ databases">
        <title>The complete genome of chromosome of Runella slithyformis DSM 19594.</title>
        <authorList>
            <consortium name="US DOE Joint Genome Institute (JGI-PGF)"/>
            <person name="Lucas S."/>
            <person name="Han J."/>
            <person name="Lapidus A."/>
            <person name="Bruce D."/>
            <person name="Goodwin L."/>
            <person name="Pitluck S."/>
            <person name="Peters L."/>
            <person name="Kyrpides N."/>
            <person name="Mavromatis K."/>
            <person name="Ivanova N."/>
            <person name="Ovchinnikova G."/>
            <person name="Zhang X."/>
            <person name="Misra M."/>
            <person name="Detter J.C."/>
            <person name="Tapia R."/>
            <person name="Han C."/>
            <person name="Land M."/>
            <person name="Hauser L."/>
            <person name="Markowitz V."/>
            <person name="Cheng J.-F."/>
            <person name="Hugenholtz P."/>
            <person name="Woyke T."/>
            <person name="Wu D."/>
            <person name="Tindall B."/>
            <person name="Faehrich R."/>
            <person name="Brambilla E."/>
            <person name="Klenk H.-P."/>
            <person name="Eisen J.A."/>
        </authorList>
    </citation>
    <scope>NUCLEOTIDE SEQUENCE [LARGE SCALE GENOMIC DNA]</scope>
    <source>
        <strain evidence="12">ATCC 29530 / DSM 19594 / LMG 11500 / NCIMB 11436 / LSU 4</strain>
    </source>
</reference>
<dbReference type="GO" id="GO:0051301">
    <property type="term" value="P:cell division"/>
    <property type="evidence" value="ECO:0007669"/>
    <property type="project" value="UniProtKB-KW"/>
</dbReference>
<evidence type="ECO:0000256" key="8">
    <source>
        <dbReference type="RuleBase" id="RU003664"/>
    </source>
</evidence>
<feature type="binding site" evidence="7">
    <location>
        <begin position="114"/>
        <end position="120"/>
    </location>
    <ligand>
        <name>ATP</name>
        <dbReference type="ChEBI" id="CHEBI:30616"/>
    </ligand>
</feature>
<keyword evidence="3 7" id="KW-0963">Cytoplasm</keyword>
<evidence type="ECO:0000256" key="7">
    <source>
        <dbReference type="HAMAP-Rule" id="MF_00639"/>
    </source>
</evidence>
<dbReference type="Gene3D" id="3.90.190.20">
    <property type="entry name" value="Mur ligase, C-terminal domain"/>
    <property type="match status" value="1"/>
</dbReference>